<reference evidence="4" key="1">
    <citation type="submission" date="2016-06" db="UniProtKB">
        <authorList>
            <consortium name="WormBaseParasite"/>
        </authorList>
    </citation>
    <scope>IDENTIFICATION</scope>
</reference>
<sequence>MSIIHIKVRYEVLYEAMRVTYSVACYLGVAALTFPIVGSKRALSSRSSSDCYGQISFSRSHLPVYGQLWIRPAPDVRSGPGSGSEPGPGLANTTGVCDVALPLQLLVRNRSLGVCHVNMTGD</sequence>
<evidence type="ECO:0000313" key="4">
    <source>
        <dbReference type="WBParaSite" id="SBAD_0000463801-mRNA-1"/>
    </source>
</evidence>
<evidence type="ECO:0000256" key="1">
    <source>
        <dbReference type="SAM" id="Phobius"/>
    </source>
</evidence>
<keyword evidence="1" id="KW-0812">Transmembrane</keyword>
<name>A0A183ILF1_9BILA</name>
<dbReference type="EMBL" id="UZAM01008323">
    <property type="protein sequence ID" value="VDP04395.1"/>
    <property type="molecule type" value="Genomic_DNA"/>
</dbReference>
<dbReference type="Proteomes" id="UP000270296">
    <property type="component" value="Unassembled WGS sequence"/>
</dbReference>
<evidence type="ECO:0000313" key="3">
    <source>
        <dbReference type="Proteomes" id="UP000270296"/>
    </source>
</evidence>
<keyword evidence="1" id="KW-0472">Membrane</keyword>
<keyword evidence="3" id="KW-1185">Reference proteome</keyword>
<reference evidence="2 3" key="2">
    <citation type="submission" date="2018-11" db="EMBL/GenBank/DDBJ databases">
        <authorList>
            <consortium name="Pathogen Informatics"/>
        </authorList>
    </citation>
    <scope>NUCLEOTIDE SEQUENCE [LARGE SCALE GENOMIC DNA]</scope>
</reference>
<protein>
    <submittedName>
        <fullName evidence="2 4">Uncharacterized protein</fullName>
    </submittedName>
</protein>
<organism evidence="4">
    <name type="scientific">Soboliphyme baturini</name>
    <dbReference type="NCBI Taxonomy" id="241478"/>
    <lineage>
        <taxon>Eukaryota</taxon>
        <taxon>Metazoa</taxon>
        <taxon>Ecdysozoa</taxon>
        <taxon>Nematoda</taxon>
        <taxon>Enoplea</taxon>
        <taxon>Dorylaimia</taxon>
        <taxon>Dioctophymatida</taxon>
        <taxon>Dioctophymatoidea</taxon>
        <taxon>Soboliphymatidae</taxon>
        <taxon>Soboliphyme</taxon>
    </lineage>
</organism>
<gene>
    <name evidence="2" type="ORF">SBAD_LOCUS4447</name>
</gene>
<accession>A0A183ILF1</accession>
<feature type="transmembrane region" description="Helical" evidence="1">
    <location>
        <begin position="19"/>
        <end position="38"/>
    </location>
</feature>
<keyword evidence="1" id="KW-1133">Transmembrane helix</keyword>
<dbReference type="WBParaSite" id="SBAD_0000463801-mRNA-1">
    <property type="protein sequence ID" value="SBAD_0000463801-mRNA-1"/>
    <property type="gene ID" value="SBAD_0000463801"/>
</dbReference>
<dbReference type="AlphaFoldDB" id="A0A183ILF1"/>
<proteinExistence type="predicted"/>
<evidence type="ECO:0000313" key="2">
    <source>
        <dbReference type="EMBL" id="VDP04395.1"/>
    </source>
</evidence>